<dbReference type="Gene3D" id="3.40.50.1820">
    <property type="entry name" value="alpha/beta hydrolase"/>
    <property type="match status" value="1"/>
</dbReference>
<evidence type="ECO:0000256" key="1">
    <source>
        <dbReference type="ARBA" id="ARBA00022801"/>
    </source>
</evidence>
<dbReference type="PANTHER" id="PTHR43798">
    <property type="entry name" value="MONOACYLGLYCEROL LIPASE"/>
    <property type="match status" value="1"/>
</dbReference>
<evidence type="ECO:0000313" key="3">
    <source>
        <dbReference type="EMBL" id="MDR7172208.1"/>
    </source>
</evidence>
<proteinExistence type="predicted"/>
<dbReference type="InterPro" id="IPR000073">
    <property type="entry name" value="AB_hydrolase_1"/>
</dbReference>
<sequence>MSGNFTSHSADSTWTGMVPIDDTALAVSDTGGSGQPIVYLNGSYASRRHWQRVIADLGPGYRHITFDERARGKSKRSEDYSFEACLRDIDAVLAARGVHQPLLVGWSYGALLGVHWADRHPDRALGVVGVDGPYPSGWTDEAGRERLRKTFRRMRLLLPLVAPMGLAARMSADQHAEIQIEAHELHAALGPILDSMSRPVRYVAASAETVYDKGGELEQMRRTLDPYLERNPNLKVSARVTSDHGKILRKDSPAVADAVREIVALLEHTGS</sequence>
<dbReference type="SUPFAM" id="SSF53474">
    <property type="entry name" value="alpha/beta-Hydrolases"/>
    <property type="match status" value="1"/>
</dbReference>
<reference evidence="3 4" key="1">
    <citation type="submission" date="2023-07" db="EMBL/GenBank/DDBJ databases">
        <title>Sorghum-associated microbial communities from plants grown in Nebraska, USA.</title>
        <authorList>
            <person name="Schachtman D."/>
        </authorList>
    </citation>
    <scope>NUCLEOTIDE SEQUENCE [LARGE SCALE GENOMIC DNA]</scope>
    <source>
        <strain evidence="3 4">4272</strain>
    </source>
</reference>
<accession>A0ABU1XNS6</accession>
<dbReference type="RefSeq" id="WP_063009241.1">
    <property type="nucleotide sequence ID" value="NZ_JAVDWW010000011.1"/>
</dbReference>
<protein>
    <submittedName>
        <fullName evidence="3">Pimeloyl-ACP methyl ester carboxylesterase</fullName>
    </submittedName>
</protein>
<dbReference type="InterPro" id="IPR050266">
    <property type="entry name" value="AB_hydrolase_sf"/>
</dbReference>
<dbReference type="PANTHER" id="PTHR43798:SF31">
    <property type="entry name" value="AB HYDROLASE SUPERFAMILY PROTEIN YCLE"/>
    <property type="match status" value="1"/>
</dbReference>
<evidence type="ECO:0000313" key="4">
    <source>
        <dbReference type="Proteomes" id="UP001251217"/>
    </source>
</evidence>
<evidence type="ECO:0000259" key="2">
    <source>
        <dbReference type="Pfam" id="PF00561"/>
    </source>
</evidence>
<feature type="domain" description="AB hydrolase-1" evidence="2">
    <location>
        <begin position="36"/>
        <end position="146"/>
    </location>
</feature>
<dbReference type="Pfam" id="PF00561">
    <property type="entry name" value="Abhydrolase_1"/>
    <property type="match status" value="1"/>
</dbReference>
<gene>
    <name evidence="3" type="ORF">J2W56_005969</name>
</gene>
<dbReference type="Proteomes" id="UP001251217">
    <property type="component" value="Unassembled WGS sequence"/>
</dbReference>
<organism evidence="3 4">
    <name type="scientific">Nocardia kruczakiae</name>
    <dbReference type="NCBI Taxonomy" id="261477"/>
    <lineage>
        <taxon>Bacteria</taxon>
        <taxon>Bacillati</taxon>
        <taxon>Actinomycetota</taxon>
        <taxon>Actinomycetes</taxon>
        <taxon>Mycobacteriales</taxon>
        <taxon>Nocardiaceae</taxon>
        <taxon>Nocardia</taxon>
    </lineage>
</organism>
<keyword evidence="4" id="KW-1185">Reference proteome</keyword>
<name>A0ABU1XNS6_9NOCA</name>
<dbReference type="InterPro" id="IPR029058">
    <property type="entry name" value="AB_hydrolase_fold"/>
</dbReference>
<dbReference type="EMBL" id="JAVDWW010000011">
    <property type="protein sequence ID" value="MDR7172208.1"/>
    <property type="molecule type" value="Genomic_DNA"/>
</dbReference>
<keyword evidence="1" id="KW-0378">Hydrolase</keyword>
<comment type="caution">
    <text evidence="3">The sequence shown here is derived from an EMBL/GenBank/DDBJ whole genome shotgun (WGS) entry which is preliminary data.</text>
</comment>